<dbReference type="EMBL" id="DSOK01000320">
    <property type="protein sequence ID" value="HEN16079.1"/>
    <property type="molecule type" value="Genomic_DNA"/>
</dbReference>
<feature type="transmembrane region" description="Helical" evidence="1">
    <location>
        <begin position="53"/>
        <end position="85"/>
    </location>
</feature>
<keyword evidence="1" id="KW-1133">Transmembrane helix</keyword>
<name>A0A7C2K0X0_9PLAN</name>
<comment type="caution">
    <text evidence="2">The sequence shown here is derived from an EMBL/GenBank/DDBJ whole genome shotgun (WGS) entry which is preliminary data.</text>
</comment>
<gene>
    <name evidence="2" type="ORF">ENQ76_11510</name>
</gene>
<evidence type="ECO:0000256" key="1">
    <source>
        <dbReference type="SAM" id="Phobius"/>
    </source>
</evidence>
<keyword evidence="1" id="KW-0812">Transmembrane</keyword>
<sequence>MHRDLGATLAALDGPQGSGENTRMSGTSLMADAAVEPALDEFGYRPVPPLVPISVACVFLSVTAFMWDVFVAVPLVGMVLALVAWRKIARSNGDLGGGRVAAVTSILLPAIAGGAVAFHAYSFLTELPPGFERVSFATDISAKGFVVEGGVPGLHPDVKNLDGANVFLKGFMYPTRQTQDLTTFVLCKDSGDCCFGGQPKQTDMIFIEMENGKTVNYRAGLVAVAGQFAAQPTLDPTGLNPVYKLTCEYFSPAKTSY</sequence>
<proteinExistence type="predicted"/>
<keyword evidence="1" id="KW-0472">Membrane</keyword>
<feature type="transmembrane region" description="Helical" evidence="1">
    <location>
        <begin position="97"/>
        <end position="121"/>
    </location>
</feature>
<reference evidence="2" key="1">
    <citation type="journal article" date="2020" name="mSystems">
        <title>Genome- and Community-Level Interaction Insights into Carbon Utilization and Element Cycling Functions of Hydrothermarchaeota in Hydrothermal Sediment.</title>
        <authorList>
            <person name="Zhou Z."/>
            <person name="Liu Y."/>
            <person name="Xu W."/>
            <person name="Pan J."/>
            <person name="Luo Z.H."/>
            <person name="Li M."/>
        </authorList>
    </citation>
    <scope>NUCLEOTIDE SEQUENCE [LARGE SCALE GENOMIC DNA]</scope>
    <source>
        <strain evidence="2">SpSt-339</strain>
    </source>
</reference>
<evidence type="ECO:0000313" key="2">
    <source>
        <dbReference type="EMBL" id="HEN16079.1"/>
    </source>
</evidence>
<accession>A0A7C2K0X0</accession>
<organism evidence="2">
    <name type="scientific">Schlesneria paludicola</name>
    <dbReference type="NCBI Taxonomy" id="360056"/>
    <lineage>
        <taxon>Bacteria</taxon>
        <taxon>Pseudomonadati</taxon>
        <taxon>Planctomycetota</taxon>
        <taxon>Planctomycetia</taxon>
        <taxon>Planctomycetales</taxon>
        <taxon>Planctomycetaceae</taxon>
        <taxon>Schlesneria</taxon>
    </lineage>
</organism>
<dbReference type="AlphaFoldDB" id="A0A7C2K0X0"/>
<dbReference type="Gene3D" id="2.40.50.870">
    <property type="entry name" value="Protein of unknown function (DUF3299)"/>
    <property type="match status" value="1"/>
</dbReference>
<protein>
    <submittedName>
        <fullName evidence="2">DUF3299 domain-containing protein</fullName>
    </submittedName>
</protein>